<evidence type="ECO:0000313" key="3">
    <source>
        <dbReference type="Proteomes" id="UP000184342"/>
    </source>
</evidence>
<keyword evidence="1" id="KW-0812">Transmembrane</keyword>
<dbReference type="STRING" id="1122934.SAMN02745691_02160"/>
<organism evidence="2 3">
    <name type="scientific">Parasporobacterium paucivorans DSM 15970</name>
    <dbReference type="NCBI Taxonomy" id="1122934"/>
    <lineage>
        <taxon>Bacteria</taxon>
        <taxon>Bacillati</taxon>
        <taxon>Bacillota</taxon>
        <taxon>Clostridia</taxon>
        <taxon>Lachnospirales</taxon>
        <taxon>Lachnospiraceae</taxon>
        <taxon>Parasporobacterium</taxon>
    </lineage>
</organism>
<sequence length="244" mass="28627">MMGAEYVKVKVLHDGCSFGGNQNWFALDGDRTEYRIHKRGCGLIAVGDIFLHLARTDSRYRTPYTSMILRDEAEPSVAEYKRYIQSLYRKYVWFIPGPGMWVMHLVWMMNQYFKGNGMDLKARWRFPPTRGWRKSVIKKSLKNHLPVILLLGRTRGEIFLLMKNKIGLNLYADEECSRILKTGVKNHYVVVTDILQKPGTKKTVLKISSWGKLYYIDYDEYCRYVSRYGDPITSSMIIIDKRRN</sequence>
<dbReference type="AlphaFoldDB" id="A0A1M6KB94"/>
<evidence type="ECO:0000256" key="1">
    <source>
        <dbReference type="SAM" id="Phobius"/>
    </source>
</evidence>
<gene>
    <name evidence="2" type="ORF">SAMN02745691_02160</name>
</gene>
<reference evidence="2 3" key="1">
    <citation type="submission" date="2016-11" db="EMBL/GenBank/DDBJ databases">
        <authorList>
            <person name="Jaros S."/>
            <person name="Januszkiewicz K."/>
            <person name="Wedrychowicz H."/>
        </authorList>
    </citation>
    <scope>NUCLEOTIDE SEQUENCE [LARGE SCALE GENOMIC DNA]</scope>
    <source>
        <strain evidence="2 3">DSM 15970</strain>
    </source>
</reference>
<dbReference type="OrthoDB" id="1970026at2"/>
<keyword evidence="1" id="KW-0472">Membrane</keyword>
<evidence type="ECO:0000313" key="2">
    <source>
        <dbReference type="EMBL" id="SHJ56236.1"/>
    </source>
</evidence>
<proteinExistence type="predicted"/>
<dbReference type="Proteomes" id="UP000184342">
    <property type="component" value="Unassembled WGS sequence"/>
</dbReference>
<name>A0A1M6KB94_9FIRM</name>
<dbReference type="EMBL" id="FQYT01000026">
    <property type="protein sequence ID" value="SHJ56236.1"/>
    <property type="molecule type" value="Genomic_DNA"/>
</dbReference>
<protein>
    <submittedName>
        <fullName evidence="2">Uncharacterized protein</fullName>
    </submittedName>
</protein>
<keyword evidence="3" id="KW-1185">Reference proteome</keyword>
<dbReference type="RefSeq" id="WP_143147913.1">
    <property type="nucleotide sequence ID" value="NZ_FQYT01000026.1"/>
</dbReference>
<feature type="transmembrane region" description="Helical" evidence="1">
    <location>
        <begin position="91"/>
        <end position="109"/>
    </location>
</feature>
<accession>A0A1M6KB94</accession>
<keyword evidence="1" id="KW-1133">Transmembrane helix</keyword>